<dbReference type="Proteomes" id="UP000434172">
    <property type="component" value="Unassembled WGS sequence"/>
</dbReference>
<dbReference type="EMBL" id="WOWK01000087">
    <property type="protein sequence ID" value="KAF0320082.1"/>
    <property type="molecule type" value="Genomic_DNA"/>
</dbReference>
<dbReference type="AlphaFoldDB" id="A0A8H3W6B4"/>
<evidence type="ECO:0000313" key="2">
    <source>
        <dbReference type="EMBL" id="KAF0320082.1"/>
    </source>
</evidence>
<protein>
    <submittedName>
        <fullName evidence="2">Uncharacterized protein</fullName>
    </submittedName>
</protein>
<proteinExistence type="predicted"/>
<reference evidence="2 3" key="1">
    <citation type="submission" date="2019-12" db="EMBL/GenBank/DDBJ databases">
        <title>A genome sequence resource for the geographically widespread anthracnose pathogen Colletotrichum asianum.</title>
        <authorList>
            <person name="Meng Y."/>
        </authorList>
    </citation>
    <scope>NUCLEOTIDE SEQUENCE [LARGE SCALE GENOMIC DNA]</scope>
    <source>
        <strain evidence="2 3">ICMP 18580</strain>
    </source>
</reference>
<feature type="region of interest" description="Disordered" evidence="1">
    <location>
        <begin position="74"/>
        <end position="139"/>
    </location>
</feature>
<keyword evidence="3" id="KW-1185">Reference proteome</keyword>
<feature type="compositionally biased region" description="Pro residues" evidence="1">
    <location>
        <begin position="86"/>
        <end position="95"/>
    </location>
</feature>
<comment type="caution">
    <text evidence="2">The sequence shown here is derived from an EMBL/GenBank/DDBJ whole genome shotgun (WGS) entry which is preliminary data.</text>
</comment>
<gene>
    <name evidence="2" type="ORF">GQ607_012676</name>
</gene>
<accession>A0A8H3W6B4</accession>
<feature type="compositionally biased region" description="Low complexity" evidence="1">
    <location>
        <begin position="110"/>
        <end position="121"/>
    </location>
</feature>
<evidence type="ECO:0000256" key="1">
    <source>
        <dbReference type="SAM" id="MobiDB-lite"/>
    </source>
</evidence>
<name>A0A8H3W6B4_9PEZI</name>
<evidence type="ECO:0000313" key="3">
    <source>
        <dbReference type="Proteomes" id="UP000434172"/>
    </source>
</evidence>
<organism evidence="2 3">
    <name type="scientific">Colletotrichum asianum</name>
    <dbReference type="NCBI Taxonomy" id="702518"/>
    <lineage>
        <taxon>Eukaryota</taxon>
        <taxon>Fungi</taxon>
        <taxon>Dikarya</taxon>
        <taxon>Ascomycota</taxon>
        <taxon>Pezizomycotina</taxon>
        <taxon>Sordariomycetes</taxon>
        <taxon>Hypocreomycetidae</taxon>
        <taxon>Glomerellales</taxon>
        <taxon>Glomerellaceae</taxon>
        <taxon>Colletotrichum</taxon>
        <taxon>Colletotrichum gloeosporioides species complex</taxon>
    </lineage>
</organism>
<sequence>MRCHPLHHSFSNKQLTLTYIPPLCKINQPSRNDIRIFTHQFTSHKALCKTTPIHNPHFPLQNIPFTSFLNFSTHITTKPHPHPHPHPNPPHPPPRASVYNPTSHPIKPPSSSQNASQNHANLRSPSDRQGPITRPMYRHPHPCHVLQRVSQNSPHRRHPTCCKKPCAAACNPCVRALAPASRAKQADTLRERKKRERGTEGCALLARLSSQLDSDMQTHEQARIG</sequence>